<dbReference type="Proteomes" id="UP000838672">
    <property type="component" value="Unassembled WGS sequence"/>
</dbReference>
<evidence type="ECO:0000259" key="1">
    <source>
        <dbReference type="PROSITE" id="PS51186"/>
    </source>
</evidence>
<accession>A0ABN8DVS5</accession>
<dbReference type="PANTHER" id="PTHR43072:SF60">
    <property type="entry name" value="L-2,4-DIAMINOBUTYRIC ACID ACETYLTRANSFERASE"/>
    <property type="match status" value="1"/>
</dbReference>
<dbReference type="PROSITE" id="PS51186">
    <property type="entry name" value="GNAT"/>
    <property type="match status" value="1"/>
</dbReference>
<gene>
    <name evidence="2" type="ORF">VST7929_02340</name>
</gene>
<dbReference type="Pfam" id="PF00583">
    <property type="entry name" value="Acetyltransf_1"/>
    <property type="match status" value="1"/>
</dbReference>
<dbReference type="SUPFAM" id="SSF55729">
    <property type="entry name" value="Acyl-CoA N-acyltransferases (Nat)"/>
    <property type="match status" value="1"/>
</dbReference>
<reference evidence="2" key="1">
    <citation type="submission" date="2021-11" db="EMBL/GenBank/DDBJ databases">
        <authorList>
            <person name="Rodrigo-Torres L."/>
            <person name="Arahal R. D."/>
            <person name="Lucena T."/>
        </authorList>
    </citation>
    <scope>NUCLEOTIDE SEQUENCE</scope>
    <source>
        <strain evidence="2">CECT 7929</strain>
    </source>
</reference>
<keyword evidence="3" id="KW-1185">Reference proteome</keyword>
<dbReference type="Gene3D" id="3.40.630.30">
    <property type="match status" value="1"/>
</dbReference>
<comment type="caution">
    <text evidence="2">The sequence shown here is derived from an EMBL/GenBank/DDBJ whole genome shotgun (WGS) entry which is preliminary data.</text>
</comment>
<dbReference type="InterPro" id="IPR016181">
    <property type="entry name" value="Acyl_CoA_acyltransferase"/>
</dbReference>
<feature type="domain" description="N-acetyltransferase" evidence="1">
    <location>
        <begin position="4"/>
        <end position="152"/>
    </location>
</feature>
<dbReference type="CDD" id="cd04301">
    <property type="entry name" value="NAT_SF"/>
    <property type="match status" value="1"/>
</dbReference>
<evidence type="ECO:0000313" key="2">
    <source>
        <dbReference type="EMBL" id="CAH0534409.1"/>
    </source>
</evidence>
<dbReference type="PANTHER" id="PTHR43072">
    <property type="entry name" value="N-ACETYLTRANSFERASE"/>
    <property type="match status" value="1"/>
</dbReference>
<protein>
    <recommendedName>
        <fullName evidence="1">N-acetyltransferase domain-containing protein</fullName>
    </recommendedName>
</protein>
<evidence type="ECO:0000313" key="3">
    <source>
        <dbReference type="Proteomes" id="UP000838672"/>
    </source>
</evidence>
<dbReference type="EMBL" id="CAKLDI010000001">
    <property type="protein sequence ID" value="CAH0534409.1"/>
    <property type="molecule type" value="Genomic_DNA"/>
</dbReference>
<sequence length="152" mass="18000">MNKFEIQLADRSHLPAISKLYEKYLDFYQVDITGKNPQDYLEQRLINNESYIFYAVTETGEYAGFAQLYPLFCSLEMKRAWLLYDLYVDDQYRKMGVGKQLLQRAEIFAKEKDSAYIMLSTATDNFRAQSLYEKSGYEKDTEFLTYLNHLKP</sequence>
<dbReference type="RefSeq" id="WP_237467007.1">
    <property type="nucleotide sequence ID" value="NZ_CAKLDI010000001.1"/>
</dbReference>
<name>A0ABN8DVS5_9VIBR</name>
<organism evidence="2 3">
    <name type="scientific">Vibrio stylophorae</name>
    <dbReference type="NCBI Taxonomy" id="659351"/>
    <lineage>
        <taxon>Bacteria</taxon>
        <taxon>Pseudomonadati</taxon>
        <taxon>Pseudomonadota</taxon>
        <taxon>Gammaproteobacteria</taxon>
        <taxon>Vibrionales</taxon>
        <taxon>Vibrionaceae</taxon>
        <taxon>Vibrio</taxon>
    </lineage>
</organism>
<dbReference type="InterPro" id="IPR000182">
    <property type="entry name" value="GNAT_dom"/>
</dbReference>
<proteinExistence type="predicted"/>